<dbReference type="PANTHER" id="PTHR36529:SF1">
    <property type="entry name" value="GLYCOSYLTRANSFERASE"/>
    <property type="match status" value="1"/>
</dbReference>
<dbReference type="SUPFAM" id="SSF53448">
    <property type="entry name" value="Nucleotide-diphospho-sugar transferases"/>
    <property type="match status" value="1"/>
</dbReference>
<dbReference type="RefSeq" id="WP_205721980.1">
    <property type="nucleotide sequence ID" value="NZ_CP070608.1"/>
</dbReference>
<dbReference type="KEGG" id="fuv:JR347_18115"/>
<dbReference type="Proteomes" id="UP000662783">
    <property type="component" value="Chromosome"/>
</dbReference>
<keyword evidence="2" id="KW-1185">Reference proteome</keyword>
<reference evidence="1" key="1">
    <citation type="submission" date="2021-02" db="EMBL/GenBank/DDBJ databases">
        <title>Fulvivirga sp. S481 isolated from sea water.</title>
        <authorList>
            <person name="Bae S.S."/>
            <person name="Baek K."/>
        </authorList>
    </citation>
    <scope>NUCLEOTIDE SEQUENCE</scope>
    <source>
        <strain evidence="1">S481</strain>
    </source>
</reference>
<proteinExistence type="predicted"/>
<dbReference type="AlphaFoldDB" id="A0A974WFD9"/>
<organism evidence="1 2">
    <name type="scientific">Fulvivirga lutea</name>
    <dbReference type="NCBI Taxonomy" id="2810512"/>
    <lineage>
        <taxon>Bacteria</taxon>
        <taxon>Pseudomonadati</taxon>
        <taxon>Bacteroidota</taxon>
        <taxon>Cytophagia</taxon>
        <taxon>Cytophagales</taxon>
        <taxon>Fulvivirgaceae</taxon>
        <taxon>Fulvivirga</taxon>
    </lineage>
</organism>
<name>A0A974WFD9_9BACT</name>
<dbReference type="InterPro" id="IPR029044">
    <property type="entry name" value="Nucleotide-diphossugar_trans"/>
</dbReference>
<dbReference type="NCBIfam" id="TIGR04282">
    <property type="entry name" value="glyco_like_cofC"/>
    <property type="match status" value="1"/>
</dbReference>
<dbReference type="InterPro" id="IPR018641">
    <property type="entry name" value="Trfase_1_rSAM/seldom-assoc"/>
</dbReference>
<dbReference type="Gene3D" id="3.90.550.10">
    <property type="entry name" value="Spore Coat Polysaccharide Biosynthesis Protein SpsA, Chain A"/>
    <property type="match status" value="1"/>
</dbReference>
<evidence type="ECO:0000313" key="1">
    <source>
        <dbReference type="EMBL" id="QSE97469.1"/>
    </source>
</evidence>
<dbReference type="PANTHER" id="PTHR36529">
    <property type="entry name" value="SLL1095 PROTEIN"/>
    <property type="match status" value="1"/>
</dbReference>
<sequence length="204" mass="22940">MTDHLIIFAKNPELGKTKTRLGNKLGDDVALAVYYNLIHRTQEVTADVNVTKIVYYSSFVDREDSWDNITYKKKRQKGENLGVRMAQAMKDSFEEGATKVVLVGTDIYDLTSNIIQTAFNELDDHDVVIGPAKDGGYYLVGLSKPVYSIFDLDSWSHSEVYNETMALINQANLSSSVLVELNDIDEPEDLKGTDLEKFLFDIGK</sequence>
<protein>
    <submittedName>
        <fullName evidence="1">TIGR04282 family arsenosugar biosynthesis glycosyltransferase</fullName>
    </submittedName>
</protein>
<dbReference type="Pfam" id="PF09837">
    <property type="entry name" value="DUF2064"/>
    <property type="match status" value="1"/>
</dbReference>
<gene>
    <name evidence="1" type="ORF">JR347_18115</name>
</gene>
<evidence type="ECO:0000313" key="2">
    <source>
        <dbReference type="Proteomes" id="UP000662783"/>
    </source>
</evidence>
<accession>A0A974WFD9</accession>
<dbReference type="EMBL" id="CP070608">
    <property type="protein sequence ID" value="QSE97469.1"/>
    <property type="molecule type" value="Genomic_DNA"/>
</dbReference>